<reference evidence="1" key="1">
    <citation type="submission" date="2020-12" db="EMBL/GenBank/DDBJ databases">
        <title>Bacterial taxonomy.</title>
        <authorList>
            <person name="Pan X."/>
        </authorList>
    </citation>
    <scope>NUCLEOTIDE SEQUENCE</scope>
    <source>
        <strain evidence="1">B2012</strain>
    </source>
</reference>
<organism evidence="1 2">
    <name type="scientific">Acuticoccus mangrovi</name>
    <dbReference type="NCBI Taxonomy" id="2796142"/>
    <lineage>
        <taxon>Bacteria</taxon>
        <taxon>Pseudomonadati</taxon>
        <taxon>Pseudomonadota</taxon>
        <taxon>Alphaproteobacteria</taxon>
        <taxon>Hyphomicrobiales</taxon>
        <taxon>Amorphaceae</taxon>
        <taxon>Acuticoccus</taxon>
    </lineage>
</organism>
<evidence type="ECO:0000313" key="1">
    <source>
        <dbReference type="EMBL" id="MBJ3775024.1"/>
    </source>
</evidence>
<name>A0A934IEB9_9HYPH</name>
<accession>A0A934IEB9</accession>
<evidence type="ECO:0000313" key="2">
    <source>
        <dbReference type="Proteomes" id="UP000609531"/>
    </source>
</evidence>
<dbReference type="Proteomes" id="UP000609531">
    <property type="component" value="Unassembled WGS sequence"/>
</dbReference>
<sequence length="99" mass="10233">MTRLVAFALTTGIAVGLLAIAGSPAGAALLGGGSKTLARPGLLVVQNPRHSGYPGPNIDPDPGPFTPSRHCRSEVVEVVDPDTGEIVLETIRVCPRPRL</sequence>
<gene>
    <name evidence="1" type="ORF">JCR33_04955</name>
</gene>
<dbReference type="AlphaFoldDB" id="A0A934IEB9"/>
<keyword evidence="2" id="KW-1185">Reference proteome</keyword>
<proteinExistence type="predicted"/>
<dbReference type="EMBL" id="JAEKJA010000003">
    <property type="protein sequence ID" value="MBJ3775024.1"/>
    <property type="molecule type" value="Genomic_DNA"/>
</dbReference>
<protein>
    <submittedName>
        <fullName evidence="1">Uncharacterized protein</fullName>
    </submittedName>
</protein>
<dbReference type="RefSeq" id="WP_198880919.1">
    <property type="nucleotide sequence ID" value="NZ_JAEKJA010000003.1"/>
</dbReference>
<comment type="caution">
    <text evidence="1">The sequence shown here is derived from an EMBL/GenBank/DDBJ whole genome shotgun (WGS) entry which is preliminary data.</text>
</comment>